<feature type="domain" description="Rhodopsin" evidence="8">
    <location>
        <begin position="41"/>
        <end position="302"/>
    </location>
</feature>
<dbReference type="InterPro" id="IPR052337">
    <property type="entry name" value="SAT4-like"/>
</dbReference>
<gene>
    <name evidence="9" type="ORF">RRF57_001117</name>
</gene>
<feature type="transmembrane region" description="Helical" evidence="7">
    <location>
        <begin position="247"/>
        <end position="268"/>
    </location>
</feature>
<sequence length="415" mass="45242">MSANNSPDPVAAAAAASAAASRSFDIELWTLYALGVLVTVLRTYARIKAVTLREMHADDILVWVAILFYTAQIALGYSVGNLAHGLANNGMTDAERMALSPDDPEFQRRVVGSKIQLAGWSIYSSLMCFLKLSVLVFYTRLTQGLGRRYRLQIWAGFALVIGTFIASLAVVLFSCLPIEKNWQIYPDPGSMSFTCTQTDHCQPAISRTIVWTAYATSASTDIYLILVPLPMLWGSTLKLFKKIASSIVLGAGIFVLVSATLKTIFVIVDPVNGAQLAGQWGTREAFVAVFTTNLPLIFPLIKTWLAPIFGSAIRSTQKSYMLHEGSNTIGATGSRGGKRNPKQSAGFTSKLSATDSREMIVQEIPLQNVRVSGEPSTHSSYSPNVVYISTEVDIVHENASGHSDDDKRHGIHENW</sequence>
<evidence type="ECO:0000313" key="10">
    <source>
        <dbReference type="Proteomes" id="UP001305414"/>
    </source>
</evidence>
<dbReference type="PANTHER" id="PTHR33048:SF105">
    <property type="match status" value="1"/>
</dbReference>
<evidence type="ECO:0000256" key="3">
    <source>
        <dbReference type="ARBA" id="ARBA00022989"/>
    </source>
</evidence>
<evidence type="ECO:0000313" key="9">
    <source>
        <dbReference type="EMBL" id="KAK5625401.1"/>
    </source>
</evidence>
<reference evidence="9 10" key="1">
    <citation type="submission" date="2023-10" db="EMBL/GenBank/DDBJ databases">
        <title>Draft genome sequence of Xylaria bambusicola isolate GMP-LS, the root and basal stem rot pathogen of sugarcane in Indonesia.</title>
        <authorList>
            <person name="Selvaraj P."/>
            <person name="Muralishankar V."/>
            <person name="Muruganantham S."/>
            <person name="Sp S."/>
            <person name="Haryani S."/>
            <person name="Lau K.J.X."/>
            <person name="Naqvi N.I."/>
        </authorList>
    </citation>
    <scope>NUCLEOTIDE SEQUENCE [LARGE SCALE GENOMIC DNA]</scope>
    <source>
        <strain evidence="9">GMP-LS</strain>
    </source>
</reference>
<organism evidence="9 10">
    <name type="scientific">Xylaria bambusicola</name>
    <dbReference type="NCBI Taxonomy" id="326684"/>
    <lineage>
        <taxon>Eukaryota</taxon>
        <taxon>Fungi</taxon>
        <taxon>Dikarya</taxon>
        <taxon>Ascomycota</taxon>
        <taxon>Pezizomycotina</taxon>
        <taxon>Sordariomycetes</taxon>
        <taxon>Xylariomycetidae</taxon>
        <taxon>Xylariales</taxon>
        <taxon>Xylariaceae</taxon>
        <taxon>Xylaria</taxon>
    </lineage>
</organism>
<accession>A0AAN7Z5Z2</accession>
<evidence type="ECO:0000259" key="8">
    <source>
        <dbReference type="Pfam" id="PF20684"/>
    </source>
</evidence>
<keyword evidence="4 7" id="KW-0472">Membrane</keyword>
<dbReference type="PANTHER" id="PTHR33048">
    <property type="entry name" value="PTH11-LIKE INTEGRAL MEMBRANE PROTEIN (AFU_ORTHOLOGUE AFUA_5G11245)"/>
    <property type="match status" value="1"/>
</dbReference>
<evidence type="ECO:0000256" key="2">
    <source>
        <dbReference type="ARBA" id="ARBA00022692"/>
    </source>
</evidence>
<evidence type="ECO:0000256" key="1">
    <source>
        <dbReference type="ARBA" id="ARBA00004141"/>
    </source>
</evidence>
<dbReference type="InterPro" id="IPR049326">
    <property type="entry name" value="Rhodopsin_dom_fungi"/>
</dbReference>
<comment type="subcellular location">
    <subcellularLocation>
        <location evidence="1">Membrane</location>
        <topology evidence="1">Multi-pass membrane protein</topology>
    </subcellularLocation>
</comment>
<proteinExistence type="inferred from homology"/>
<feature type="transmembrane region" description="Helical" evidence="7">
    <location>
        <begin position="29"/>
        <end position="47"/>
    </location>
</feature>
<keyword evidence="3 7" id="KW-1133">Transmembrane helix</keyword>
<dbReference type="Pfam" id="PF20684">
    <property type="entry name" value="Fung_rhodopsin"/>
    <property type="match status" value="1"/>
</dbReference>
<feature type="transmembrane region" description="Helical" evidence="7">
    <location>
        <begin position="288"/>
        <end position="313"/>
    </location>
</feature>
<evidence type="ECO:0000256" key="6">
    <source>
        <dbReference type="SAM" id="MobiDB-lite"/>
    </source>
</evidence>
<protein>
    <recommendedName>
        <fullName evidence="8">Rhodopsin domain-containing protein</fullName>
    </recommendedName>
</protein>
<dbReference type="AlphaFoldDB" id="A0AAN7Z5Z2"/>
<feature type="transmembrane region" description="Helical" evidence="7">
    <location>
        <begin position="59"/>
        <end position="79"/>
    </location>
</feature>
<name>A0AAN7Z5Z2_9PEZI</name>
<dbReference type="GO" id="GO:0016020">
    <property type="term" value="C:membrane"/>
    <property type="evidence" value="ECO:0007669"/>
    <property type="project" value="UniProtKB-SubCell"/>
</dbReference>
<feature type="transmembrane region" description="Helical" evidence="7">
    <location>
        <begin position="153"/>
        <end position="173"/>
    </location>
</feature>
<evidence type="ECO:0000256" key="7">
    <source>
        <dbReference type="SAM" id="Phobius"/>
    </source>
</evidence>
<evidence type="ECO:0000256" key="5">
    <source>
        <dbReference type="ARBA" id="ARBA00038359"/>
    </source>
</evidence>
<evidence type="ECO:0000256" key="4">
    <source>
        <dbReference type="ARBA" id="ARBA00023136"/>
    </source>
</evidence>
<dbReference type="Proteomes" id="UP001305414">
    <property type="component" value="Unassembled WGS sequence"/>
</dbReference>
<feature type="transmembrane region" description="Helical" evidence="7">
    <location>
        <begin position="120"/>
        <end position="141"/>
    </location>
</feature>
<keyword evidence="2 7" id="KW-0812">Transmembrane</keyword>
<dbReference type="EMBL" id="JAWHQM010000002">
    <property type="protein sequence ID" value="KAK5625401.1"/>
    <property type="molecule type" value="Genomic_DNA"/>
</dbReference>
<keyword evidence="10" id="KW-1185">Reference proteome</keyword>
<comment type="caution">
    <text evidence="9">The sequence shown here is derived from an EMBL/GenBank/DDBJ whole genome shotgun (WGS) entry which is preliminary data.</text>
</comment>
<feature type="region of interest" description="Disordered" evidence="6">
    <location>
        <begin position="330"/>
        <end position="349"/>
    </location>
</feature>
<comment type="similarity">
    <text evidence="5">Belongs to the SAT4 family.</text>
</comment>